<feature type="domain" description="GRAM" evidence="2">
    <location>
        <begin position="78"/>
        <end position="123"/>
    </location>
</feature>
<keyword evidence="4" id="KW-1185">Reference proteome</keyword>
<protein>
    <recommendedName>
        <fullName evidence="2">GRAM domain-containing protein</fullName>
    </recommendedName>
</protein>
<evidence type="ECO:0000259" key="2">
    <source>
        <dbReference type="Pfam" id="PF02893"/>
    </source>
</evidence>
<accession>A0ABP0VIQ0</accession>
<feature type="region of interest" description="Disordered" evidence="1">
    <location>
        <begin position="1"/>
        <end position="52"/>
    </location>
</feature>
<dbReference type="InterPro" id="IPR011993">
    <property type="entry name" value="PH-like_dom_sf"/>
</dbReference>
<evidence type="ECO:0000256" key="1">
    <source>
        <dbReference type="SAM" id="MobiDB-lite"/>
    </source>
</evidence>
<dbReference type="Pfam" id="PF02893">
    <property type="entry name" value="GRAM"/>
    <property type="match status" value="1"/>
</dbReference>
<feature type="compositionally biased region" description="Low complexity" evidence="1">
    <location>
        <begin position="11"/>
        <end position="24"/>
    </location>
</feature>
<organism evidence="3 4">
    <name type="scientific">Sphagnum jensenii</name>
    <dbReference type="NCBI Taxonomy" id="128206"/>
    <lineage>
        <taxon>Eukaryota</taxon>
        <taxon>Viridiplantae</taxon>
        <taxon>Streptophyta</taxon>
        <taxon>Embryophyta</taxon>
        <taxon>Bryophyta</taxon>
        <taxon>Sphagnophytina</taxon>
        <taxon>Sphagnopsida</taxon>
        <taxon>Sphagnales</taxon>
        <taxon>Sphagnaceae</taxon>
        <taxon>Sphagnum</taxon>
    </lineage>
</organism>
<dbReference type="EMBL" id="CAXAQS010000732">
    <property type="protein sequence ID" value="CAK9252915.1"/>
    <property type="molecule type" value="Genomic_DNA"/>
</dbReference>
<sequence>MDSKSRNDYNPYSYSGSQSSSSPSIEIKDTFKSMASNSSTTTTSTSTTDKTKAIGLRSRNINSNEEMNAMNASEVPLFPGERIVGNLRARDVTYLCPYLGPIRGSLYVTNYRLYFKSNDFEPPFILDVAL</sequence>
<gene>
    <name evidence="3" type="ORF">CSSPJE1EN1_LOCUS28293</name>
</gene>
<feature type="compositionally biased region" description="Low complexity" evidence="1">
    <location>
        <begin position="38"/>
        <end position="48"/>
    </location>
</feature>
<dbReference type="InterPro" id="IPR004182">
    <property type="entry name" value="GRAM"/>
</dbReference>
<comment type="caution">
    <text evidence="3">The sequence shown here is derived from an EMBL/GenBank/DDBJ whole genome shotgun (WGS) entry which is preliminary data.</text>
</comment>
<dbReference type="Proteomes" id="UP001497444">
    <property type="component" value="Unassembled WGS sequence"/>
</dbReference>
<dbReference type="SUPFAM" id="SSF50729">
    <property type="entry name" value="PH domain-like"/>
    <property type="match status" value="1"/>
</dbReference>
<name>A0ABP0VIQ0_9BRYO</name>
<evidence type="ECO:0000313" key="4">
    <source>
        <dbReference type="Proteomes" id="UP001497444"/>
    </source>
</evidence>
<feature type="non-terminal residue" evidence="3">
    <location>
        <position position="130"/>
    </location>
</feature>
<reference evidence="3" key="1">
    <citation type="submission" date="2024-02" db="EMBL/GenBank/DDBJ databases">
        <authorList>
            <consortium name="ELIXIR-Norway"/>
            <consortium name="Elixir Norway"/>
        </authorList>
    </citation>
    <scope>NUCLEOTIDE SEQUENCE</scope>
</reference>
<dbReference type="Gene3D" id="2.30.29.30">
    <property type="entry name" value="Pleckstrin-homology domain (PH domain)/Phosphotyrosine-binding domain (PTB)"/>
    <property type="match status" value="1"/>
</dbReference>
<evidence type="ECO:0000313" key="3">
    <source>
        <dbReference type="EMBL" id="CAK9252915.1"/>
    </source>
</evidence>
<proteinExistence type="predicted"/>